<gene>
    <name evidence="3" type="ORF">H072_10608</name>
</gene>
<evidence type="ECO:0000313" key="3">
    <source>
        <dbReference type="EMBL" id="EPS35914.1"/>
    </source>
</evidence>
<evidence type="ECO:0000256" key="2">
    <source>
        <dbReference type="SAM" id="SignalP"/>
    </source>
</evidence>
<reference evidence="3 4" key="1">
    <citation type="journal article" date="2013" name="PLoS Genet.">
        <title>Genomic mechanisms accounting for the adaptation to parasitism in nematode-trapping fungi.</title>
        <authorList>
            <person name="Meerupati T."/>
            <person name="Andersson K.M."/>
            <person name="Friman E."/>
            <person name="Kumar D."/>
            <person name="Tunlid A."/>
            <person name="Ahren D."/>
        </authorList>
    </citation>
    <scope>NUCLEOTIDE SEQUENCE [LARGE SCALE GENOMIC DNA]</scope>
    <source>
        <strain evidence="3 4">CBS 200.50</strain>
    </source>
</reference>
<evidence type="ECO:0000256" key="1">
    <source>
        <dbReference type="SAM" id="MobiDB-lite"/>
    </source>
</evidence>
<dbReference type="EMBL" id="AQGS01001000">
    <property type="protein sequence ID" value="EPS35914.1"/>
    <property type="molecule type" value="Genomic_DNA"/>
</dbReference>
<organism evidence="3 4">
    <name type="scientific">Dactylellina haptotyla (strain CBS 200.50)</name>
    <name type="common">Nematode-trapping fungus</name>
    <name type="synonym">Monacrosporium haptotylum</name>
    <dbReference type="NCBI Taxonomy" id="1284197"/>
    <lineage>
        <taxon>Eukaryota</taxon>
        <taxon>Fungi</taxon>
        <taxon>Dikarya</taxon>
        <taxon>Ascomycota</taxon>
        <taxon>Pezizomycotina</taxon>
        <taxon>Orbiliomycetes</taxon>
        <taxon>Orbiliales</taxon>
        <taxon>Orbiliaceae</taxon>
        <taxon>Dactylellina</taxon>
    </lineage>
</organism>
<feature type="region of interest" description="Disordered" evidence="1">
    <location>
        <begin position="137"/>
        <end position="178"/>
    </location>
</feature>
<sequence length="178" mass="20164">MLTRVIIALPFITIATSQLLGDEMPRWIDNHTFVADFELSPKDHGIVTTADQKLVLDTNLKGKCMSFWAAYYPFAPSQPETVYRPPEAVPGWNVQLYQDVLCRKSIDQDGWPWNPDAAPTYDPAYPEDELAWYLLTEESEAERKQSEALEGNDSPDGFESDDESSRADEGSQLAETWE</sequence>
<keyword evidence="4" id="KW-1185">Reference proteome</keyword>
<dbReference type="AlphaFoldDB" id="S7ZZQ1"/>
<feature type="chain" id="PRO_5004560127" evidence="2">
    <location>
        <begin position="18"/>
        <end position="178"/>
    </location>
</feature>
<dbReference type="OrthoDB" id="5328832at2759"/>
<comment type="caution">
    <text evidence="3">The sequence shown here is derived from an EMBL/GenBank/DDBJ whole genome shotgun (WGS) entry which is preliminary data.</text>
</comment>
<name>S7ZZQ1_DACHA</name>
<feature type="signal peptide" evidence="2">
    <location>
        <begin position="1"/>
        <end position="17"/>
    </location>
</feature>
<dbReference type="HOGENOM" id="CLU_1510555_0_0_1"/>
<reference evidence="4" key="2">
    <citation type="submission" date="2013-04" db="EMBL/GenBank/DDBJ databases">
        <title>Genomic mechanisms accounting for the adaptation to parasitism in nematode-trapping fungi.</title>
        <authorList>
            <person name="Ahren D.G."/>
        </authorList>
    </citation>
    <scope>NUCLEOTIDE SEQUENCE [LARGE SCALE GENOMIC DNA]</scope>
    <source>
        <strain evidence="4">CBS 200.50</strain>
    </source>
</reference>
<keyword evidence="2" id="KW-0732">Signal</keyword>
<proteinExistence type="predicted"/>
<accession>S7ZZQ1</accession>
<evidence type="ECO:0000313" key="4">
    <source>
        <dbReference type="Proteomes" id="UP000015100"/>
    </source>
</evidence>
<protein>
    <submittedName>
        <fullName evidence="3">Uncharacterized protein</fullName>
    </submittedName>
</protein>
<dbReference type="Proteomes" id="UP000015100">
    <property type="component" value="Unassembled WGS sequence"/>
</dbReference>